<feature type="transmembrane region" description="Helical" evidence="8">
    <location>
        <begin position="69"/>
        <end position="87"/>
    </location>
</feature>
<dbReference type="InterPro" id="IPR000515">
    <property type="entry name" value="MetI-like"/>
</dbReference>
<keyword evidence="6 8" id="KW-1133">Transmembrane helix</keyword>
<evidence type="ECO:0000256" key="3">
    <source>
        <dbReference type="ARBA" id="ARBA00022448"/>
    </source>
</evidence>
<evidence type="ECO:0000313" key="11">
    <source>
        <dbReference type="Proteomes" id="UP000248395"/>
    </source>
</evidence>
<dbReference type="CDD" id="cd06261">
    <property type="entry name" value="TM_PBP2"/>
    <property type="match status" value="1"/>
</dbReference>
<feature type="transmembrane region" description="Helical" evidence="8">
    <location>
        <begin position="117"/>
        <end position="137"/>
    </location>
</feature>
<dbReference type="InterPro" id="IPR010065">
    <property type="entry name" value="AA_ABC_transptr_permease_3TM"/>
</dbReference>
<evidence type="ECO:0000256" key="1">
    <source>
        <dbReference type="ARBA" id="ARBA00004429"/>
    </source>
</evidence>
<dbReference type="GO" id="GO:0006865">
    <property type="term" value="P:amino acid transport"/>
    <property type="evidence" value="ECO:0007669"/>
    <property type="project" value="TreeGrafter"/>
</dbReference>
<feature type="transmembrane region" description="Helical" evidence="8">
    <location>
        <begin position="211"/>
        <end position="235"/>
    </location>
</feature>
<comment type="similarity">
    <text evidence="2">Belongs to the binding-protein-dependent transport system permease family. HisMQ subfamily.</text>
</comment>
<evidence type="ECO:0000256" key="7">
    <source>
        <dbReference type="ARBA" id="ARBA00023136"/>
    </source>
</evidence>
<organism evidence="10 11">
    <name type="scientific">Aquitalea magnusonii</name>
    <dbReference type="NCBI Taxonomy" id="332411"/>
    <lineage>
        <taxon>Bacteria</taxon>
        <taxon>Pseudomonadati</taxon>
        <taxon>Pseudomonadota</taxon>
        <taxon>Betaproteobacteria</taxon>
        <taxon>Neisseriales</taxon>
        <taxon>Chromobacteriaceae</taxon>
        <taxon>Aquitalea</taxon>
    </lineage>
</organism>
<dbReference type="GO" id="GO:0043190">
    <property type="term" value="C:ATP-binding cassette (ABC) transporter complex"/>
    <property type="evidence" value="ECO:0007669"/>
    <property type="project" value="InterPro"/>
</dbReference>
<keyword evidence="4" id="KW-1003">Cell membrane</keyword>
<keyword evidence="5 8" id="KW-0812">Transmembrane</keyword>
<protein>
    <submittedName>
        <fullName evidence="10">Amino acid ABC transporter membrane protein 1 (PAAT family)</fullName>
    </submittedName>
</protein>
<feature type="transmembrane region" description="Helical" evidence="8">
    <location>
        <begin position="20"/>
        <end position="48"/>
    </location>
</feature>
<evidence type="ECO:0000313" key="10">
    <source>
        <dbReference type="EMBL" id="PXX44690.1"/>
    </source>
</evidence>
<keyword evidence="3 8" id="KW-0813">Transport</keyword>
<comment type="subcellular location">
    <subcellularLocation>
        <location evidence="1">Cell inner membrane</location>
        <topology evidence="1">Multi-pass membrane protein</topology>
    </subcellularLocation>
    <subcellularLocation>
        <location evidence="8">Cell membrane</location>
        <topology evidence="8">Multi-pass membrane protein</topology>
    </subcellularLocation>
</comment>
<evidence type="ECO:0000259" key="9">
    <source>
        <dbReference type="PROSITE" id="PS50928"/>
    </source>
</evidence>
<evidence type="ECO:0000256" key="6">
    <source>
        <dbReference type="ARBA" id="ARBA00022989"/>
    </source>
</evidence>
<dbReference type="RefSeq" id="WP_059287183.1">
    <property type="nucleotide sequence ID" value="NZ_LNQU01000161.1"/>
</dbReference>
<dbReference type="SUPFAM" id="SSF161098">
    <property type="entry name" value="MetI-like"/>
    <property type="match status" value="1"/>
</dbReference>
<dbReference type="Pfam" id="PF00528">
    <property type="entry name" value="BPD_transp_1"/>
    <property type="match status" value="1"/>
</dbReference>
<dbReference type="AlphaFoldDB" id="A0A318JCH9"/>
<dbReference type="PANTHER" id="PTHR30614">
    <property type="entry name" value="MEMBRANE COMPONENT OF AMINO ACID ABC TRANSPORTER"/>
    <property type="match status" value="1"/>
</dbReference>
<keyword evidence="11" id="KW-1185">Reference proteome</keyword>
<comment type="caution">
    <text evidence="10">The sequence shown here is derived from an EMBL/GenBank/DDBJ whole genome shotgun (WGS) entry which is preliminary data.</text>
</comment>
<gene>
    <name evidence="10" type="ORF">DFR38_112118</name>
</gene>
<evidence type="ECO:0000256" key="8">
    <source>
        <dbReference type="RuleBase" id="RU363032"/>
    </source>
</evidence>
<dbReference type="NCBIfam" id="TIGR01726">
    <property type="entry name" value="HEQRo_perm_3TM"/>
    <property type="match status" value="1"/>
</dbReference>
<sequence length="245" mass="26756">MTPPSWLGQGWLAPHYLGWLLHGAAMTAALALCVSLAASLLGILLCAAQDSPLRVLHWPARLFCSLHRNTPLLVQVLLWYFGVGGLLPDQAMQWLNSPHQLALPLGLSLSWPSFEWLAAWIALSWYSACFISGELAAGLRTVGSGQRLAGRALGMSEWQIFRLVVLPQALRHIRQPLLGQYTAIIKNTSLTMAIGVAELSYASRQVESETLLAFQAFAVATLFYLLLVIATQLAGSRRSAEEPGR</sequence>
<name>A0A318JCH9_9NEIS</name>
<dbReference type="GO" id="GO:0022857">
    <property type="term" value="F:transmembrane transporter activity"/>
    <property type="evidence" value="ECO:0007669"/>
    <property type="project" value="InterPro"/>
</dbReference>
<dbReference type="OrthoDB" id="6534575at2"/>
<evidence type="ECO:0000256" key="5">
    <source>
        <dbReference type="ARBA" id="ARBA00022692"/>
    </source>
</evidence>
<dbReference type="Proteomes" id="UP000248395">
    <property type="component" value="Unassembled WGS sequence"/>
</dbReference>
<dbReference type="InterPro" id="IPR035906">
    <property type="entry name" value="MetI-like_sf"/>
</dbReference>
<proteinExistence type="inferred from homology"/>
<keyword evidence="7 8" id="KW-0472">Membrane</keyword>
<dbReference type="InterPro" id="IPR043429">
    <property type="entry name" value="ArtM/GltK/GlnP/TcyL/YhdX-like"/>
</dbReference>
<dbReference type="PANTHER" id="PTHR30614:SF47">
    <property type="entry name" value="ABC TRANSPORTER PERMEASE"/>
    <property type="match status" value="1"/>
</dbReference>
<dbReference type="PROSITE" id="PS50928">
    <property type="entry name" value="ABC_TM1"/>
    <property type="match status" value="1"/>
</dbReference>
<dbReference type="Gene3D" id="1.10.3720.10">
    <property type="entry name" value="MetI-like"/>
    <property type="match status" value="1"/>
</dbReference>
<reference evidence="10 11" key="1">
    <citation type="submission" date="2018-05" db="EMBL/GenBank/DDBJ databases">
        <title>Genomic Encyclopedia of Type Strains, Phase IV (KMG-IV): sequencing the most valuable type-strain genomes for metagenomic binning, comparative biology and taxonomic classification.</title>
        <authorList>
            <person name="Goeker M."/>
        </authorList>
    </citation>
    <scope>NUCLEOTIDE SEQUENCE [LARGE SCALE GENOMIC DNA]</scope>
    <source>
        <strain evidence="10 11">DSM 25134</strain>
    </source>
</reference>
<dbReference type="EMBL" id="QJKC01000012">
    <property type="protein sequence ID" value="PXX44690.1"/>
    <property type="molecule type" value="Genomic_DNA"/>
</dbReference>
<evidence type="ECO:0000256" key="2">
    <source>
        <dbReference type="ARBA" id="ARBA00010072"/>
    </source>
</evidence>
<evidence type="ECO:0000256" key="4">
    <source>
        <dbReference type="ARBA" id="ARBA00022475"/>
    </source>
</evidence>
<feature type="domain" description="ABC transmembrane type-1" evidence="9">
    <location>
        <begin position="24"/>
        <end position="235"/>
    </location>
</feature>
<accession>A0A318JCH9</accession>